<feature type="signal peptide" evidence="2">
    <location>
        <begin position="1"/>
        <end position="22"/>
    </location>
</feature>
<evidence type="ECO:0000256" key="1">
    <source>
        <dbReference type="SAM" id="MobiDB-lite"/>
    </source>
</evidence>
<name>A0ABV6HR32_9SPHI</name>
<feature type="compositionally biased region" description="Basic and acidic residues" evidence="1">
    <location>
        <begin position="46"/>
        <end position="63"/>
    </location>
</feature>
<comment type="caution">
    <text evidence="3">The sequence shown here is derived from an EMBL/GenBank/DDBJ whole genome shotgun (WGS) entry which is preliminary data.</text>
</comment>
<reference evidence="3 4" key="1">
    <citation type="submission" date="2024-09" db="EMBL/GenBank/DDBJ databases">
        <authorList>
            <person name="Sun Q."/>
            <person name="Mori K."/>
        </authorList>
    </citation>
    <scope>NUCLEOTIDE SEQUENCE [LARGE SCALE GENOMIC DNA]</scope>
    <source>
        <strain evidence="3 4">CCM 7765</strain>
    </source>
</reference>
<gene>
    <name evidence="3" type="ORF">ACFFI0_23735</name>
</gene>
<feature type="region of interest" description="Disordered" evidence="1">
    <location>
        <begin position="39"/>
        <end position="98"/>
    </location>
</feature>
<feature type="chain" id="PRO_5045336789" evidence="2">
    <location>
        <begin position="23"/>
        <end position="98"/>
    </location>
</feature>
<feature type="compositionally biased region" description="Basic residues" evidence="1">
    <location>
        <begin position="82"/>
        <end position="98"/>
    </location>
</feature>
<dbReference type="RefSeq" id="WP_013663821.1">
    <property type="nucleotide sequence ID" value="NZ_JBHLWO010000005.1"/>
</dbReference>
<dbReference type="Proteomes" id="UP001589774">
    <property type="component" value="Unassembled WGS sequence"/>
</dbReference>
<protein>
    <submittedName>
        <fullName evidence="3">Uncharacterized protein</fullName>
    </submittedName>
</protein>
<evidence type="ECO:0000256" key="2">
    <source>
        <dbReference type="SAM" id="SignalP"/>
    </source>
</evidence>
<evidence type="ECO:0000313" key="4">
    <source>
        <dbReference type="Proteomes" id="UP001589774"/>
    </source>
</evidence>
<keyword evidence="4" id="KW-1185">Reference proteome</keyword>
<proteinExistence type="predicted"/>
<keyword evidence="2" id="KW-0732">Signal</keyword>
<dbReference type="EMBL" id="JBHLWO010000005">
    <property type="protein sequence ID" value="MFC0321349.1"/>
    <property type="molecule type" value="Genomic_DNA"/>
</dbReference>
<organism evidence="3 4">
    <name type="scientific">Olivibacter oleidegradans</name>
    <dbReference type="NCBI Taxonomy" id="760123"/>
    <lineage>
        <taxon>Bacteria</taxon>
        <taxon>Pseudomonadati</taxon>
        <taxon>Bacteroidota</taxon>
        <taxon>Sphingobacteriia</taxon>
        <taxon>Sphingobacteriales</taxon>
        <taxon>Sphingobacteriaceae</taxon>
        <taxon>Olivibacter</taxon>
    </lineage>
</organism>
<accession>A0ABV6HR32</accession>
<sequence>MLRHYHLHTVFLFFLNASICHAFTVPTLPEVTNSVNDEYSIASNRQQDDKGKNKKPEKTKQQVEVKQVPKAKKQNAPVKVKPNIKVKPKVIRPKIKKH</sequence>
<evidence type="ECO:0000313" key="3">
    <source>
        <dbReference type="EMBL" id="MFC0321349.1"/>
    </source>
</evidence>